<dbReference type="RefSeq" id="WP_160148296.1">
    <property type="nucleotide sequence ID" value="NZ_VRLW01000008.1"/>
</dbReference>
<evidence type="ECO:0000313" key="1">
    <source>
        <dbReference type="EMBL" id="KAA1256971.1"/>
    </source>
</evidence>
<keyword evidence="2" id="KW-1185">Reference proteome</keyword>
<dbReference type="AlphaFoldDB" id="A0A5B1C9S8"/>
<organism evidence="1 2">
    <name type="scientific">Rubripirellula obstinata</name>
    <dbReference type="NCBI Taxonomy" id="406547"/>
    <lineage>
        <taxon>Bacteria</taxon>
        <taxon>Pseudomonadati</taxon>
        <taxon>Planctomycetota</taxon>
        <taxon>Planctomycetia</taxon>
        <taxon>Pirellulales</taxon>
        <taxon>Pirellulaceae</taxon>
        <taxon>Rubripirellula</taxon>
    </lineage>
</organism>
<sequence length="55" mass="6395">MTFHLQLVFARGEPPHMWNYHIPGFIRISLLYEGEYDVVDNFLWGIAELEAPFGG</sequence>
<gene>
    <name evidence="1" type="ORF">LF1_57170</name>
</gene>
<name>A0A5B1C9S8_9BACT</name>
<dbReference type="EMBL" id="VRLW01000008">
    <property type="protein sequence ID" value="KAA1256971.1"/>
    <property type="molecule type" value="Genomic_DNA"/>
</dbReference>
<proteinExistence type="predicted"/>
<reference evidence="1 2" key="1">
    <citation type="submission" date="2019-08" db="EMBL/GenBank/DDBJ databases">
        <title>Deep-cultivation of Planctomycetes and their phenomic and genomic characterization uncovers novel biology.</title>
        <authorList>
            <person name="Wiegand S."/>
            <person name="Jogler M."/>
            <person name="Boedeker C."/>
            <person name="Pinto D."/>
            <person name="Vollmers J."/>
            <person name="Rivas-Marin E."/>
            <person name="Kohn T."/>
            <person name="Peeters S.H."/>
            <person name="Heuer A."/>
            <person name="Rast P."/>
            <person name="Oberbeckmann S."/>
            <person name="Bunk B."/>
            <person name="Jeske O."/>
            <person name="Meyerdierks A."/>
            <person name="Storesund J.E."/>
            <person name="Kallscheuer N."/>
            <person name="Luecker S."/>
            <person name="Lage O.M."/>
            <person name="Pohl T."/>
            <person name="Merkel B.J."/>
            <person name="Hornburger P."/>
            <person name="Mueller R.-W."/>
            <person name="Bruemmer F."/>
            <person name="Labrenz M."/>
            <person name="Spormann A.M."/>
            <person name="Op Den Camp H."/>
            <person name="Overmann J."/>
            <person name="Amann R."/>
            <person name="Jetten M.S.M."/>
            <person name="Mascher T."/>
            <person name="Medema M.H."/>
            <person name="Devos D.P."/>
            <person name="Kaster A.-K."/>
            <person name="Ovreas L."/>
            <person name="Rohde M."/>
            <person name="Galperin M.Y."/>
            <person name="Jogler C."/>
        </authorList>
    </citation>
    <scope>NUCLEOTIDE SEQUENCE [LARGE SCALE GENOMIC DNA]</scope>
    <source>
        <strain evidence="1 2">LF1</strain>
    </source>
</reference>
<evidence type="ECO:0000313" key="2">
    <source>
        <dbReference type="Proteomes" id="UP000322699"/>
    </source>
</evidence>
<comment type="caution">
    <text evidence="1">The sequence shown here is derived from an EMBL/GenBank/DDBJ whole genome shotgun (WGS) entry which is preliminary data.</text>
</comment>
<dbReference type="Proteomes" id="UP000322699">
    <property type="component" value="Unassembled WGS sequence"/>
</dbReference>
<protein>
    <submittedName>
        <fullName evidence="1">Uncharacterized protein</fullName>
    </submittedName>
</protein>
<accession>A0A5B1C9S8</accession>